<sequence>MGSSPHRGLDARSVPWFTRNSPSGSAALGAHGIGGAGGERMRTLTMDLPGDWVRYPVDGFHLVATAPVTESAERLLTDGLQPGGPLPEPELAPNIVATTYAGEPAGLCGLNRLYVVEDVTCTVGGYPARRMDLTRWTGRNNIFTRRWLVQEALAEGRATLEVSASCLISDYEHFTAVFDAAIASARFAPDEVPAESAPLRAVA</sequence>
<organism evidence="2 3">
    <name type="scientific">Citricoccus parietis</name>
    <dbReference type="NCBI Taxonomy" id="592307"/>
    <lineage>
        <taxon>Bacteria</taxon>
        <taxon>Bacillati</taxon>
        <taxon>Actinomycetota</taxon>
        <taxon>Actinomycetes</taxon>
        <taxon>Micrococcales</taxon>
        <taxon>Micrococcaceae</taxon>
        <taxon>Citricoccus</taxon>
    </lineage>
</organism>
<proteinExistence type="predicted"/>
<evidence type="ECO:0000313" key="2">
    <source>
        <dbReference type="EMBL" id="MFB9071479.1"/>
    </source>
</evidence>
<keyword evidence="3" id="KW-1185">Reference proteome</keyword>
<reference evidence="2 3" key="1">
    <citation type="submission" date="2024-09" db="EMBL/GenBank/DDBJ databases">
        <authorList>
            <person name="Sun Q."/>
            <person name="Mori K."/>
        </authorList>
    </citation>
    <scope>NUCLEOTIDE SEQUENCE [LARGE SCALE GENOMIC DNA]</scope>
    <source>
        <strain evidence="2 3">CCM 7609</strain>
    </source>
</reference>
<name>A0ABV5FYI9_9MICC</name>
<accession>A0ABV5FYI9</accession>
<feature type="region of interest" description="Disordered" evidence="1">
    <location>
        <begin position="1"/>
        <end position="20"/>
    </location>
</feature>
<dbReference type="EMBL" id="JBHMFI010000001">
    <property type="protein sequence ID" value="MFB9071479.1"/>
    <property type="molecule type" value="Genomic_DNA"/>
</dbReference>
<gene>
    <name evidence="2" type="ORF">ACFFX0_09805</name>
</gene>
<evidence type="ECO:0000313" key="3">
    <source>
        <dbReference type="Proteomes" id="UP001589575"/>
    </source>
</evidence>
<comment type="caution">
    <text evidence="2">The sequence shown here is derived from an EMBL/GenBank/DDBJ whole genome shotgun (WGS) entry which is preliminary data.</text>
</comment>
<dbReference type="Proteomes" id="UP001589575">
    <property type="component" value="Unassembled WGS sequence"/>
</dbReference>
<evidence type="ECO:0000256" key="1">
    <source>
        <dbReference type="SAM" id="MobiDB-lite"/>
    </source>
</evidence>
<protein>
    <submittedName>
        <fullName evidence="2">Uncharacterized protein</fullName>
    </submittedName>
</protein>